<proteinExistence type="predicted"/>
<evidence type="ECO:0000256" key="3">
    <source>
        <dbReference type="ARBA" id="ARBA00023125"/>
    </source>
</evidence>
<evidence type="ECO:0000256" key="2">
    <source>
        <dbReference type="ARBA" id="ARBA00023015"/>
    </source>
</evidence>
<dbReference type="GO" id="GO:0003700">
    <property type="term" value="F:DNA-binding transcription factor activity"/>
    <property type="evidence" value="ECO:0007669"/>
    <property type="project" value="InterPro"/>
</dbReference>
<feature type="domain" description="AP2/ERF" evidence="7">
    <location>
        <begin position="536"/>
        <end position="587"/>
    </location>
</feature>
<dbReference type="AlphaFoldDB" id="A0A976M7F3"/>
<dbReference type="Proteomes" id="UP000244803">
    <property type="component" value="Chromosome 4"/>
</dbReference>
<comment type="subcellular location">
    <subcellularLocation>
        <location evidence="1">Nucleus</location>
    </subcellularLocation>
</comment>
<keyword evidence="5" id="KW-0539">Nucleus</keyword>
<evidence type="ECO:0000256" key="4">
    <source>
        <dbReference type="ARBA" id="ARBA00023163"/>
    </source>
</evidence>
<dbReference type="GO" id="GO:0003677">
    <property type="term" value="F:DNA binding"/>
    <property type="evidence" value="ECO:0007669"/>
    <property type="project" value="UniProtKB-KW"/>
</dbReference>
<dbReference type="OrthoDB" id="372718at2759"/>
<evidence type="ECO:0000256" key="1">
    <source>
        <dbReference type="ARBA" id="ARBA00004123"/>
    </source>
</evidence>
<feature type="compositionally biased region" description="Basic and acidic residues" evidence="6">
    <location>
        <begin position="520"/>
        <end position="529"/>
    </location>
</feature>
<evidence type="ECO:0000313" key="9">
    <source>
        <dbReference type="Proteomes" id="UP000244803"/>
    </source>
</evidence>
<keyword evidence="2" id="KW-0805">Transcription regulation</keyword>
<dbReference type="InterPro" id="IPR001471">
    <property type="entry name" value="AP2/ERF_dom"/>
</dbReference>
<gene>
    <name evidence="8" type="ORF">MACJ_003273</name>
</gene>
<keyword evidence="3" id="KW-0238">DNA-binding</keyword>
<evidence type="ECO:0000259" key="7">
    <source>
        <dbReference type="Pfam" id="PF00847"/>
    </source>
</evidence>
<evidence type="ECO:0000256" key="5">
    <source>
        <dbReference type="ARBA" id="ARBA00023242"/>
    </source>
</evidence>
<name>A0A976M7F3_THEOR</name>
<organism evidence="8 9">
    <name type="scientific">Theileria orientalis</name>
    <dbReference type="NCBI Taxonomy" id="68886"/>
    <lineage>
        <taxon>Eukaryota</taxon>
        <taxon>Sar</taxon>
        <taxon>Alveolata</taxon>
        <taxon>Apicomplexa</taxon>
        <taxon>Aconoidasida</taxon>
        <taxon>Piroplasmida</taxon>
        <taxon>Theileriidae</taxon>
        <taxon>Theileria</taxon>
    </lineage>
</organism>
<accession>A0A976M7F3</accession>
<dbReference type="EMBL" id="CP056067">
    <property type="protein sequence ID" value="UKJ90015.1"/>
    <property type="molecule type" value="Genomic_DNA"/>
</dbReference>
<dbReference type="GO" id="GO:0005634">
    <property type="term" value="C:nucleus"/>
    <property type="evidence" value="ECO:0007669"/>
    <property type="project" value="UniProtKB-SubCell"/>
</dbReference>
<feature type="region of interest" description="Disordered" evidence="6">
    <location>
        <begin position="481"/>
        <end position="537"/>
    </location>
</feature>
<dbReference type="Pfam" id="PF00847">
    <property type="entry name" value="AP2"/>
    <property type="match status" value="1"/>
</dbReference>
<protein>
    <recommendedName>
        <fullName evidence="7">AP2/ERF domain-containing protein</fullName>
    </recommendedName>
</protein>
<feature type="region of interest" description="Disordered" evidence="6">
    <location>
        <begin position="104"/>
        <end position="126"/>
    </location>
</feature>
<keyword evidence="4" id="KW-0804">Transcription</keyword>
<dbReference type="Gene3D" id="1.20.5.2050">
    <property type="match status" value="1"/>
</dbReference>
<reference evidence="8" key="1">
    <citation type="submission" date="2022-07" db="EMBL/GenBank/DDBJ databases">
        <title>Evaluation of T. orientalis genome assembly methods using nanopore sequencing and analysis of variation between genomes.</title>
        <authorList>
            <person name="Yam J."/>
            <person name="Micallef M.L."/>
            <person name="Liu M."/>
            <person name="Djordjevic S.P."/>
            <person name="Bogema D.R."/>
            <person name="Jenkins C."/>
        </authorList>
    </citation>
    <scope>NUCLEOTIDE SEQUENCE</scope>
    <source>
        <strain evidence="8">Fish Creek</strain>
    </source>
</reference>
<evidence type="ECO:0000313" key="8">
    <source>
        <dbReference type="EMBL" id="UKJ90015.1"/>
    </source>
</evidence>
<sequence length="594" mass="67041">MNFYPDSVDTKGYVGSLVTDYEQKSPEDCSQKSTVSDYCFDPLAAIGTYFNSPSNTTELKRDYSPLDDLDTNSVPETDYVPEFFDIYGSSESLHKVYSSLGLSSNWDESSDQKEDDSKEVDTTTSTTLCSDSGFKLFPFASSDLFFEDDFRYVTSKSINTKYNLTSDIPDKNEQANVSKNLLHSLNLDEKMNYENLIKNDKLTDPKTLFNPDEVKKEGPFDMADQDSQPLEYKVKTENSSPVVIDSFTNDNPQSNTSTNNLLQNNLSTDNLFINTKGFGTMESNYPGVCDVTAPLFFNGPLYNKGSIMETDLYISPNLCNRQNGAVFRFPVNTNYCVYRGADYNKLVCSCNMSRVNGSNSHSTSCNVVAGGVELSTESWPISKASQMYSLITNWDRVMKKYKRPSPTLTDFNAYYVHEDCNPPILLAQSEEPKLHTSGIGAINFDNYKNANYLISEITGIKLNIDASDRFSLSNIVPDNFKPEDLTKRRKTNKHKSPETLTPPAFPTEVDLSSLSPSTEDDGKVDKKDPTQQSGEKVSGVWYDTNRHLWRVVYMKGNKRRTQGFSSLKLGYEEARRKAIQMRYEMVSMKNTDRL</sequence>
<feature type="compositionally biased region" description="Basic and acidic residues" evidence="6">
    <location>
        <begin position="110"/>
        <end position="121"/>
    </location>
</feature>
<evidence type="ECO:0000256" key="6">
    <source>
        <dbReference type="SAM" id="MobiDB-lite"/>
    </source>
</evidence>